<reference evidence="4" key="2">
    <citation type="journal article" date="2007" name="PLoS Biol.">
        <title>Survey sequencing and comparative analysis of the elephant shark (Callorhinchus milii) genome.</title>
        <authorList>
            <person name="Venkatesh B."/>
            <person name="Kirkness E.F."/>
            <person name="Loh Y.H."/>
            <person name="Halpern A.L."/>
            <person name="Lee A.P."/>
            <person name="Johnson J."/>
            <person name="Dandona N."/>
            <person name="Viswanathan L.D."/>
            <person name="Tay A."/>
            <person name="Venter J.C."/>
            <person name="Strausberg R.L."/>
            <person name="Brenner S."/>
        </authorList>
    </citation>
    <scope>NUCLEOTIDE SEQUENCE [LARGE SCALE GENOMIC DNA]</scope>
</reference>
<dbReference type="FunFam" id="3.40.30.10:FF:000036">
    <property type="entry name" value="anterior gradient protein 2 homolog"/>
    <property type="match status" value="1"/>
</dbReference>
<dbReference type="InParanoid" id="A0A4W3HE59"/>
<dbReference type="GO" id="GO:0005783">
    <property type="term" value="C:endoplasmic reticulum"/>
    <property type="evidence" value="ECO:0007669"/>
    <property type="project" value="TreeGrafter"/>
</dbReference>
<dbReference type="Gene3D" id="3.40.30.10">
    <property type="entry name" value="Glutaredoxin"/>
    <property type="match status" value="1"/>
</dbReference>
<organism evidence="3 4">
    <name type="scientific">Callorhinchus milii</name>
    <name type="common">Ghost shark</name>
    <dbReference type="NCBI Taxonomy" id="7868"/>
    <lineage>
        <taxon>Eukaryota</taxon>
        <taxon>Metazoa</taxon>
        <taxon>Chordata</taxon>
        <taxon>Craniata</taxon>
        <taxon>Vertebrata</taxon>
        <taxon>Chondrichthyes</taxon>
        <taxon>Holocephali</taxon>
        <taxon>Chimaeriformes</taxon>
        <taxon>Callorhinchidae</taxon>
        <taxon>Callorhinchus</taxon>
    </lineage>
</organism>
<dbReference type="STRING" id="7868.ENSCMIP00000014171"/>
<protein>
    <recommendedName>
        <fullName evidence="5">Anterior gradient protein 3-like protein</fullName>
    </recommendedName>
</protein>
<evidence type="ECO:0000313" key="3">
    <source>
        <dbReference type="Ensembl" id="ENSCMIP00000014171.1"/>
    </source>
</evidence>
<sequence>SSGDGQWGGAHQVYNWGTSTQSITASAQQQGGLESVTWSSDLPEVESQQHGPGLSAAAGAVGRCLWLCGQRFRKPWLQEWRGIQERGGCEGREEVSSESIQGNRPLMVIHHLEDCPYSQALKKSFAENTEIQKMAREDFVMLNLQFETEDKNLWPDGQYVPRILFVDPSWTVRADIVGQYQNRMYTYEPQDIDILIKNMKTAKILVKTDF</sequence>
<keyword evidence="1" id="KW-0732">Signal</keyword>
<reference evidence="3" key="4">
    <citation type="submission" date="2025-08" db="UniProtKB">
        <authorList>
            <consortium name="Ensembl"/>
        </authorList>
    </citation>
    <scope>IDENTIFICATION</scope>
</reference>
<dbReference type="InterPro" id="IPR051099">
    <property type="entry name" value="AGR/TXD"/>
</dbReference>
<evidence type="ECO:0000313" key="4">
    <source>
        <dbReference type="Proteomes" id="UP000314986"/>
    </source>
</evidence>
<keyword evidence="4" id="KW-1185">Reference proteome</keyword>
<reference evidence="3" key="5">
    <citation type="submission" date="2025-09" db="UniProtKB">
        <authorList>
            <consortium name="Ensembl"/>
        </authorList>
    </citation>
    <scope>IDENTIFICATION</scope>
</reference>
<accession>A0A4W3HE59</accession>
<dbReference type="SUPFAM" id="SSF52833">
    <property type="entry name" value="Thioredoxin-like"/>
    <property type="match status" value="1"/>
</dbReference>
<evidence type="ECO:0008006" key="5">
    <source>
        <dbReference type="Google" id="ProtNLM"/>
    </source>
</evidence>
<dbReference type="PANTHER" id="PTHR15337">
    <property type="entry name" value="ANTERIOR GRADIENT PROTEIN-RELATED"/>
    <property type="match status" value="1"/>
</dbReference>
<dbReference type="AlphaFoldDB" id="A0A4W3HE59"/>
<evidence type="ECO:0000256" key="2">
    <source>
        <dbReference type="ARBA" id="ARBA00038124"/>
    </source>
</evidence>
<dbReference type="GeneTree" id="ENSGT00530000063273"/>
<dbReference type="InterPro" id="IPR036249">
    <property type="entry name" value="Thioredoxin-like_sf"/>
</dbReference>
<dbReference type="Proteomes" id="UP000314986">
    <property type="component" value="Unassembled WGS sequence"/>
</dbReference>
<dbReference type="PANTHER" id="PTHR15337:SF5">
    <property type="entry name" value="ANTERIOR GRADIENT PROTEIN 3"/>
    <property type="match status" value="1"/>
</dbReference>
<evidence type="ECO:0000256" key="1">
    <source>
        <dbReference type="ARBA" id="ARBA00022729"/>
    </source>
</evidence>
<comment type="similarity">
    <text evidence="2">Belongs to the AGR family.</text>
</comment>
<reference evidence="4" key="3">
    <citation type="journal article" date="2014" name="Nature">
        <title>Elephant shark genome provides unique insights into gnathostome evolution.</title>
        <authorList>
            <consortium name="International Elephant Shark Genome Sequencing Consortium"/>
            <person name="Venkatesh B."/>
            <person name="Lee A.P."/>
            <person name="Ravi V."/>
            <person name="Maurya A.K."/>
            <person name="Lian M.M."/>
            <person name="Swann J.B."/>
            <person name="Ohta Y."/>
            <person name="Flajnik M.F."/>
            <person name="Sutoh Y."/>
            <person name="Kasahara M."/>
            <person name="Hoon S."/>
            <person name="Gangu V."/>
            <person name="Roy S.W."/>
            <person name="Irimia M."/>
            <person name="Korzh V."/>
            <person name="Kondrychyn I."/>
            <person name="Lim Z.W."/>
            <person name="Tay B.H."/>
            <person name="Tohari S."/>
            <person name="Kong K.W."/>
            <person name="Ho S."/>
            <person name="Lorente-Galdos B."/>
            <person name="Quilez J."/>
            <person name="Marques-Bonet T."/>
            <person name="Raney B.J."/>
            <person name="Ingham P.W."/>
            <person name="Tay A."/>
            <person name="Hillier L.W."/>
            <person name="Minx P."/>
            <person name="Boehm T."/>
            <person name="Wilson R.K."/>
            <person name="Brenner S."/>
            <person name="Warren W.C."/>
        </authorList>
    </citation>
    <scope>NUCLEOTIDE SEQUENCE [LARGE SCALE GENOMIC DNA]</scope>
</reference>
<dbReference type="Pfam" id="PF13899">
    <property type="entry name" value="Thioredoxin_7"/>
    <property type="match status" value="1"/>
</dbReference>
<dbReference type="Ensembl" id="ENSCMIT00000014476.1">
    <property type="protein sequence ID" value="ENSCMIP00000014171.1"/>
    <property type="gene ID" value="ENSCMIG00000007044.1"/>
</dbReference>
<reference evidence="4" key="1">
    <citation type="journal article" date="2006" name="Science">
        <title>Ancient noncoding elements conserved in the human genome.</title>
        <authorList>
            <person name="Venkatesh B."/>
            <person name="Kirkness E.F."/>
            <person name="Loh Y.H."/>
            <person name="Halpern A.L."/>
            <person name="Lee A.P."/>
            <person name="Johnson J."/>
            <person name="Dandona N."/>
            <person name="Viswanathan L.D."/>
            <person name="Tay A."/>
            <person name="Venter J.C."/>
            <person name="Strausberg R.L."/>
            <person name="Brenner S."/>
        </authorList>
    </citation>
    <scope>NUCLEOTIDE SEQUENCE [LARGE SCALE GENOMIC DNA]</scope>
</reference>
<proteinExistence type="inferred from homology"/>
<name>A0A4W3HE59_CALMI</name>
<gene>
    <name evidence="3" type="primary">LOC103182633</name>
</gene>